<dbReference type="Ensembl" id="ENSAPET00000013789.1">
    <property type="protein sequence ID" value="ENSAPEP00000013431.1"/>
    <property type="gene ID" value="ENSAPEG00000009555.1"/>
</dbReference>
<dbReference type="GeneTree" id="ENSGT00940000159711"/>
<keyword evidence="1" id="KW-0677">Repeat</keyword>
<dbReference type="PROSITE" id="PS50084">
    <property type="entry name" value="KH_TYPE_1"/>
    <property type="match status" value="1"/>
</dbReference>
<dbReference type="InterPro" id="IPR004087">
    <property type="entry name" value="KH_dom"/>
</dbReference>
<keyword evidence="5" id="KW-1185">Reference proteome</keyword>
<dbReference type="GO" id="GO:0003723">
    <property type="term" value="F:RNA binding"/>
    <property type="evidence" value="ECO:0007669"/>
    <property type="project" value="UniProtKB-UniRule"/>
</dbReference>
<sequence length="242" mass="26182">MNCEQDFGDGGLGVTLTLRLLMHGKVSSARVNISEGSCPERIITITGSTDSVFRAFTMITYKLEEDLTALVANGTISSKPPVTLRLVIPASQCGSLIGKGGAKIKEIRESTGAQIQVAGDLLPNSTERGVTISGNQDSVIQCVKLICAVILESPPKGATIPYRPSPSPAALLIAGNQVRKRDFTTRITYDRWVLKEQELNESVSCANSRSTVELTGLSQFREVRFIVAVLNAESWVNRLMTR</sequence>
<dbReference type="FunFam" id="3.30.1370.10:FF:000002">
    <property type="entry name" value="poly(RC)-binding protein 2 isoform X1"/>
    <property type="match status" value="1"/>
</dbReference>
<dbReference type="SMART" id="SM00322">
    <property type="entry name" value="KH"/>
    <property type="match status" value="1"/>
</dbReference>
<dbReference type="PANTHER" id="PTHR10288">
    <property type="entry name" value="KH DOMAIN CONTAINING RNA BINDING PROTEIN"/>
    <property type="match status" value="1"/>
</dbReference>
<dbReference type="Pfam" id="PF00013">
    <property type="entry name" value="KH_1"/>
    <property type="match status" value="1"/>
</dbReference>
<proteinExistence type="predicted"/>
<dbReference type="Gene3D" id="3.30.1370.10">
    <property type="entry name" value="K Homology domain, type 1"/>
    <property type="match status" value="2"/>
</dbReference>
<dbReference type="InterPro" id="IPR004088">
    <property type="entry name" value="KH_dom_type_1"/>
</dbReference>
<keyword evidence="2" id="KW-0694">RNA-binding</keyword>
<feature type="domain" description="K Homology" evidence="3">
    <location>
        <begin position="80"/>
        <end position="151"/>
    </location>
</feature>
<reference evidence="4" key="3">
    <citation type="submission" date="2025-09" db="UniProtKB">
        <authorList>
            <consortium name="Ensembl"/>
        </authorList>
    </citation>
    <scope>IDENTIFICATION</scope>
</reference>
<dbReference type="AlphaFoldDB" id="A0A3P8SN89"/>
<gene>
    <name evidence="4" type="primary">PCBP4</name>
</gene>
<dbReference type="InterPro" id="IPR036612">
    <property type="entry name" value="KH_dom_type_1_sf"/>
</dbReference>
<protein>
    <submittedName>
        <fullName evidence="4">Poly(rC) binding protein 4</fullName>
    </submittedName>
</protein>
<accession>A0A3P8SN89</accession>
<evidence type="ECO:0000313" key="4">
    <source>
        <dbReference type="Ensembl" id="ENSAPEP00000013431.1"/>
    </source>
</evidence>
<evidence type="ECO:0000256" key="2">
    <source>
        <dbReference type="PROSITE-ProRule" id="PRU00117"/>
    </source>
</evidence>
<organism evidence="4 5">
    <name type="scientific">Amphiprion percula</name>
    <name type="common">Orange clownfish</name>
    <name type="synonym">Lutjanus percula</name>
    <dbReference type="NCBI Taxonomy" id="161767"/>
    <lineage>
        <taxon>Eukaryota</taxon>
        <taxon>Metazoa</taxon>
        <taxon>Chordata</taxon>
        <taxon>Craniata</taxon>
        <taxon>Vertebrata</taxon>
        <taxon>Euteleostomi</taxon>
        <taxon>Actinopterygii</taxon>
        <taxon>Neopterygii</taxon>
        <taxon>Teleostei</taxon>
        <taxon>Neoteleostei</taxon>
        <taxon>Acanthomorphata</taxon>
        <taxon>Ovalentaria</taxon>
        <taxon>Pomacentridae</taxon>
        <taxon>Amphiprion</taxon>
    </lineage>
</organism>
<reference evidence="4 5" key="1">
    <citation type="submission" date="2018-03" db="EMBL/GenBank/DDBJ databases">
        <title>Finding Nemo's genes: A chromosome-scale reference assembly of the genome of the orange clownfish Amphiprion percula.</title>
        <authorList>
            <person name="Lehmann R."/>
        </authorList>
    </citation>
    <scope>NUCLEOTIDE SEQUENCE</scope>
</reference>
<dbReference type="Proteomes" id="UP000265080">
    <property type="component" value="Chromosome 8"/>
</dbReference>
<reference evidence="4" key="2">
    <citation type="submission" date="2025-08" db="UniProtKB">
        <authorList>
            <consortium name="Ensembl"/>
        </authorList>
    </citation>
    <scope>IDENTIFICATION</scope>
</reference>
<evidence type="ECO:0000259" key="3">
    <source>
        <dbReference type="SMART" id="SM00322"/>
    </source>
</evidence>
<name>A0A3P8SN89_AMPPE</name>
<dbReference type="SUPFAM" id="SSF54791">
    <property type="entry name" value="Eukaryotic type KH-domain (KH-domain type I)"/>
    <property type="match status" value="2"/>
</dbReference>
<evidence type="ECO:0000256" key="1">
    <source>
        <dbReference type="ARBA" id="ARBA00022737"/>
    </source>
</evidence>
<evidence type="ECO:0000313" key="5">
    <source>
        <dbReference type="Proteomes" id="UP000265080"/>
    </source>
</evidence>